<dbReference type="PANTHER" id="PTHR43540">
    <property type="entry name" value="PEROXYUREIDOACRYLATE/UREIDOACRYLATE AMIDOHYDROLASE-RELATED"/>
    <property type="match status" value="1"/>
</dbReference>
<comment type="caution">
    <text evidence="3">The sequence shown here is derived from an EMBL/GenBank/DDBJ whole genome shotgun (WGS) entry which is preliminary data.</text>
</comment>
<dbReference type="Pfam" id="PF00857">
    <property type="entry name" value="Isochorismatase"/>
    <property type="match status" value="1"/>
</dbReference>
<evidence type="ECO:0000259" key="2">
    <source>
        <dbReference type="Pfam" id="PF00857"/>
    </source>
</evidence>
<accession>A0A932CM54</accession>
<reference evidence="3" key="1">
    <citation type="submission" date="2020-07" db="EMBL/GenBank/DDBJ databases">
        <title>Huge and variable diversity of episymbiotic CPR bacteria and DPANN archaea in groundwater ecosystems.</title>
        <authorList>
            <person name="He C.Y."/>
            <person name="Keren R."/>
            <person name="Whittaker M."/>
            <person name="Farag I.F."/>
            <person name="Doudna J."/>
            <person name="Cate J.H.D."/>
            <person name="Banfield J.F."/>
        </authorList>
    </citation>
    <scope>NUCLEOTIDE SEQUENCE</scope>
    <source>
        <strain evidence="3">NC_groundwater_672_Ag_B-0.1um_62_36</strain>
    </source>
</reference>
<evidence type="ECO:0000313" key="4">
    <source>
        <dbReference type="Proteomes" id="UP000769766"/>
    </source>
</evidence>
<organism evidence="3 4">
    <name type="scientific">Tectimicrobiota bacterium</name>
    <dbReference type="NCBI Taxonomy" id="2528274"/>
    <lineage>
        <taxon>Bacteria</taxon>
        <taxon>Pseudomonadati</taxon>
        <taxon>Nitrospinota/Tectimicrobiota group</taxon>
        <taxon>Candidatus Tectimicrobiota</taxon>
    </lineage>
</organism>
<sequence length="259" mass="28897">MSKEKKEKKGTKRQFGLKDIGSAYKDNRLLGKVQPVISTYPVVPEKTALLVLDMNYVCAHPDYGIGPRFPVIGLPPDYFYDRIDSTVIPSIQKLLKTFREKEMKVIYTSMGCEKEDLSDLPVTWRKMYPKIGYDKSRPGTKEFEIREEVKPQPGEPVLLKKSSGAFLSTDLDRHLKGWGVDTLVIVGVESDCCIYNTAIVANDIGYKTIVVSDGCTTLTETGHRVLLHSYGELFFFNVHTADELIAEIEAAAVPAAATV</sequence>
<proteinExistence type="predicted"/>
<gene>
    <name evidence="3" type="ORF">HYY20_03795</name>
</gene>
<dbReference type="AlphaFoldDB" id="A0A932CM54"/>
<protein>
    <submittedName>
        <fullName evidence="3">Cysteine hydrolase</fullName>
    </submittedName>
</protein>
<dbReference type="Proteomes" id="UP000769766">
    <property type="component" value="Unassembled WGS sequence"/>
</dbReference>
<keyword evidence="1 3" id="KW-0378">Hydrolase</keyword>
<dbReference type="GO" id="GO:0016787">
    <property type="term" value="F:hydrolase activity"/>
    <property type="evidence" value="ECO:0007669"/>
    <property type="project" value="UniProtKB-KW"/>
</dbReference>
<dbReference type="SUPFAM" id="SSF52499">
    <property type="entry name" value="Isochorismatase-like hydrolases"/>
    <property type="match status" value="1"/>
</dbReference>
<dbReference type="PANTHER" id="PTHR43540:SF1">
    <property type="entry name" value="ISOCHORISMATASE HYDROLASE"/>
    <property type="match status" value="1"/>
</dbReference>
<dbReference type="InterPro" id="IPR036380">
    <property type="entry name" value="Isochorismatase-like_sf"/>
</dbReference>
<evidence type="ECO:0000313" key="3">
    <source>
        <dbReference type="EMBL" id="MBI2875981.1"/>
    </source>
</evidence>
<feature type="domain" description="Isochorismatase-like" evidence="2">
    <location>
        <begin position="48"/>
        <end position="229"/>
    </location>
</feature>
<dbReference type="Gene3D" id="3.40.50.850">
    <property type="entry name" value="Isochorismatase-like"/>
    <property type="match status" value="1"/>
</dbReference>
<dbReference type="EMBL" id="JACPRF010000117">
    <property type="protein sequence ID" value="MBI2875981.1"/>
    <property type="molecule type" value="Genomic_DNA"/>
</dbReference>
<dbReference type="InterPro" id="IPR000868">
    <property type="entry name" value="Isochorismatase-like_dom"/>
</dbReference>
<name>A0A932CM54_UNCTE</name>
<evidence type="ECO:0000256" key="1">
    <source>
        <dbReference type="ARBA" id="ARBA00022801"/>
    </source>
</evidence>
<dbReference type="InterPro" id="IPR050272">
    <property type="entry name" value="Isochorismatase-like_hydrls"/>
</dbReference>
<dbReference type="CDD" id="cd00431">
    <property type="entry name" value="cysteine_hydrolases"/>
    <property type="match status" value="1"/>
</dbReference>